<reference evidence="1" key="1">
    <citation type="submission" date="2024-06" db="EMBL/GenBank/DDBJ databases">
        <authorList>
            <person name="Liu X."/>
            <person name="Lenzi L."/>
            <person name="Haldenby T S."/>
            <person name="Uol C."/>
        </authorList>
    </citation>
    <scope>NUCLEOTIDE SEQUENCE</scope>
</reference>
<organism evidence="1 2">
    <name type="scientific">Calicophoron daubneyi</name>
    <name type="common">Rumen fluke</name>
    <name type="synonym">Paramphistomum daubneyi</name>
    <dbReference type="NCBI Taxonomy" id="300641"/>
    <lineage>
        <taxon>Eukaryota</taxon>
        <taxon>Metazoa</taxon>
        <taxon>Spiralia</taxon>
        <taxon>Lophotrochozoa</taxon>
        <taxon>Platyhelminthes</taxon>
        <taxon>Trematoda</taxon>
        <taxon>Digenea</taxon>
        <taxon>Plagiorchiida</taxon>
        <taxon>Pronocephalata</taxon>
        <taxon>Paramphistomoidea</taxon>
        <taxon>Paramphistomidae</taxon>
        <taxon>Calicophoron</taxon>
    </lineage>
</organism>
<accession>A0AAV2TYZ2</accession>
<name>A0AAV2TYZ2_CALDB</name>
<dbReference type="EMBL" id="CAXLJL010000745">
    <property type="protein sequence ID" value="CAL5140619.1"/>
    <property type="molecule type" value="Genomic_DNA"/>
</dbReference>
<comment type="caution">
    <text evidence="1">The sequence shown here is derived from an EMBL/GenBank/DDBJ whole genome shotgun (WGS) entry which is preliminary data.</text>
</comment>
<dbReference type="Proteomes" id="UP001497525">
    <property type="component" value="Unassembled WGS sequence"/>
</dbReference>
<sequence length="1074" mass="120044">MEVKAPFATDYDYCTLIGFVQCVSDAFRIKQHNVILIKLASSRNCFCQPCRNIIVRWEATSEDVDDKQARSTFLHNCRVGRWITATKLLQSKVYRGQHREQTVWLFIPGTSVVQKDTVSISGSCSKTKCPSWPVFLMDHLRVVVIQLHASARIVEVALCTQNLSAKPPVGLYAPRTFLGRTLSAGCELSLYNVWCLPFSSCIQRCSRCLPRCDAIILSGIYSSCRFPSKPSSSDAEEHRNTSASCSKLCCLNFGNISVDSFRPIDISSIFKDWINTKLKTFASSSLGSPFLSKDTDSTLDAFEQVLLETLVGFDQRPPYRPQLTEEFIEFPMLHHEVGTQAFEPAGDFTVLSRWLQALSSALNSGESNPDSLPSTQFFMPGCRTKLVYESASFDRCPVPSFSDLSLVYRTHSMKSVVDEKTSTSWHIGISVALSNNASSDDEAVSKCPVLIARVVWNSQDGCYHLQNVNPSSLSIVFGCRTESDCSSVESLPLILTRDLQTPNEPFPLDQTIVAVLGARIVHEINDSSLLPRLSFNRSPGTLSSNLVYIVATQLIPLEFNPNEYTANSSLLETQPQRRSETVRVTSISIPQFNQPVSDSVSSRSTDWTSSYCYQLEADVISPQSDSSRMSTLNLVLTGLSSFRWYNVLEVGSTHQLSWQSTLGEDRQILLNVKPVPYDSASTPPFCDHMLEVDQLILIVHGYLERLPVFPLPSFNVRGLLVQKTRMETHWLLKLCPVSTLDNITQCSDCIDVYLLDVIEILVPIMPCLSTVQWLNFGGFFSVLQFYRAHVSQPPTLHGPLQLTVSPSSQIKMVHYSTTVDSYKRVQPRLLSSLSDRNCTHCQSLQALEPNKTCTEADWLLQSPGTIKSAEVVHIRGHITRCLEFYCWQSCSPSTDPDDRSSVHAFEALRFCLRLIVTDGSGSALVQVGTNGPSKSEYRCVSNPTEPTDGENFGIKSLEMTRLLFGLDSITWERLCGQLLKLITAERSNSVVSVQFTDNAKRPANPSPLEIALRAFLTSSAFCRTYNFCLQPRCFVTQLRGPWRLRQVHLAGPNRSVYLVLPSSQYFEVKNIEPC</sequence>
<evidence type="ECO:0000313" key="2">
    <source>
        <dbReference type="Proteomes" id="UP001497525"/>
    </source>
</evidence>
<gene>
    <name evidence="1" type="ORF">CDAUBV1_LOCUS15926</name>
</gene>
<evidence type="ECO:0000313" key="1">
    <source>
        <dbReference type="EMBL" id="CAL5140619.1"/>
    </source>
</evidence>
<dbReference type="AlphaFoldDB" id="A0AAV2TYZ2"/>
<protein>
    <recommendedName>
        <fullName evidence="3">CST complex subunit CTC1</fullName>
    </recommendedName>
</protein>
<evidence type="ECO:0008006" key="3">
    <source>
        <dbReference type="Google" id="ProtNLM"/>
    </source>
</evidence>
<proteinExistence type="predicted"/>